<accession>A0A9X2HSY5</accession>
<proteinExistence type="predicted"/>
<dbReference type="Proteomes" id="UP001139451">
    <property type="component" value="Unassembled WGS sequence"/>
</dbReference>
<dbReference type="RefSeq" id="WP_254295155.1">
    <property type="nucleotide sequence ID" value="NZ_JAMLDX010000014.1"/>
</dbReference>
<protein>
    <submittedName>
        <fullName evidence="1">Uncharacterized protein</fullName>
    </submittedName>
</protein>
<evidence type="ECO:0000313" key="2">
    <source>
        <dbReference type="Proteomes" id="UP001139451"/>
    </source>
</evidence>
<gene>
    <name evidence="1" type="ORF">M9978_16620</name>
</gene>
<dbReference type="EMBL" id="JAMLDX010000014">
    <property type="protein sequence ID" value="MCP3732050.1"/>
    <property type="molecule type" value="Genomic_DNA"/>
</dbReference>
<dbReference type="AlphaFoldDB" id="A0A9X2HSY5"/>
<evidence type="ECO:0000313" key="1">
    <source>
        <dbReference type="EMBL" id="MCP3732050.1"/>
    </source>
</evidence>
<comment type="caution">
    <text evidence="1">The sequence shown here is derived from an EMBL/GenBank/DDBJ whole genome shotgun (WGS) entry which is preliminary data.</text>
</comment>
<reference evidence="1" key="1">
    <citation type="submission" date="2022-05" db="EMBL/GenBank/DDBJ databases">
        <title>Sphingomonas sp. strain MG17 Genome sequencing and assembly.</title>
        <authorList>
            <person name="Kim I."/>
        </authorList>
    </citation>
    <scope>NUCLEOTIDE SEQUENCE</scope>
    <source>
        <strain evidence="1">MG17</strain>
    </source>
</reference>
<keyword evidence="2" id="KW-1185">Reference proteome</keyword>
<name>A0A9X2HSY5_9SPHN</name>
<organism evidence="1 2">
    <name type="scientific">Sphingomonas tagetis</name>
    <dbReference type="NCBI Taxonomy" id="2949092"/>
    <lineage>
        <taxon>Bacteria</taxon>
        <taxon>Pseudomonadati</taxon>
        <taxon>Pseudomonadota</taxon>
        <taxon>Alphaproteobacteria</taxon>
        <taxon>Sphingomonadales</taxon>
        <taxon>Sphingomonadaceae</taxon>
        <taxon>Sphingomonas</taxon>
    </lineage>
</organism>
<sequence>MTQPLNYTPKAIADLSAMAAVAEHTAPMTAIGLRYLVDKLRSAQVFVLFDSGQLLDRSKPRPELPGLVLRPPFPVVALEYASASHEWGDSVYTMSKCSKRISLAWDHKDDLPPFAERIMGGPLPPGVIIASIPFYDSEGAWMPTAVAMHVEYDGDWIAQQRDSNFRREMMAAGRMTKAVAESRTLPGTAVPMSPETCIAAISTVGGAQAMDMLAADVMDEAAAYMDLCWALACKNISASEHPAPANLNRARVRKGKEPLKPFHVLELAGNAVGTGDGTGSISSRRAHLRRGHIRRLGPDRVTWVNQTMVHGRGAGFVEKIYSIGGRRA</sequence>